<evidence type="ECO:0000313" key="3">
    <source>
        <dbReference type="Proteomes" id="UP001195963"/>
    </source>
</evidence>
<dbReference type="RefSeq" id="WP_220109815.1">
    <property type="nucleotide sequence ID" value="NZ_JAHZST010000007.1"/>
</dbReference>
<reference evidence="2 3" key="1">
    <citation type="submission" date="2021-07" db="EMBL/GenBank/DDBJ databases">
        <title>Shewanella sp. nov, isolated from SCS.</title>
        <authorList>
            <person name="Cao W.R."/>
        </authorList>
    </citation>
    <scope>NUCLEOTIDE SEQUENCE [LARGE SCALE GENOMIC DNA]</scope>
    <source>
        <strain evidence="2 3">NR704-98</strain>
    </source>
</reference>
<feature type="signal peptide" evidence="1">
    <location>
        <begin position="1"/>
        <end position="19"/>
    </location>
</feature>
<feature type="chain" id="PRO_5046151039" evidence="1">
    <location>
        <begin position="20"/>
        <end position="109"/>
    </location>
</feature>
<dbReference type="EMBL" id="JAHZST010000007">
    <property type="protein sequence ID" value="MBW8184286.1"/>
    <property type="molecule type" value="Genomic_DNA"/>
</dbReference>
<evidence type="ECO:0000256" key="1">
    <source>
        <dbReference type="SAM" id="SignalP"/>
    </source>
</evidence>
<dbReference type="Proteomes" id="UP001195963">
    <property type="component" value="Unassembled WGS sequence"/>
</dbReference>
<name>A0ABS7E3L5_9GAMM</name>
<accession>A0ABS7E3L5</accession>
<proteinExistence type="predicted"/>
<protein>
    <submittedName>
        <fullName evidence="2">Uncharacterized protein</fullName>
    </submittedName>
</protein>
<evidence type="ECO:0000313" key="2">
    <source>
        <dbReference type="EMBL" id="MBW8184286.1"/>
    </source>
</evidence>
<organism evidence="2 3">
    <name type="scientific">Shewanella nanhaiensis</name>
    <dbReference type="NCBI Taxonomy" id="2864872"/>
    <lineage>
        <taxon>Bacteria</taxon>
        <taxon>Pseudomonadati</taxon>
        <taxon>Pseudomonadota</taxon>
        <taxon>Gammaproteobacteria</taxon>
        <taxon>Alteromonadales</taxon>
        <taxon>Shewanellaceae</taxon>
        <taxon>Shewanella</taxon>
    </lineage>
</organism>
<keyword evidence="1" id="KW-0732">Signal</keyword>
<gene>
    <name evidence="2" type="ORF">K0625_11420</name>
</gene>
<comment type="caution">
    <text evidence="2">The sequence shown here is derived from an EMBL/GenBank/DDBJ whole genome shotgun (WGS) entry which is preliminary data.</text>
</comment>
<keyword evidence="3" id="KW-1185">Reference proteome</keyword>
<sequence>MLRMILLLMTLFFCANSHANTTAKITQILMYEQGNIIYIYPEGGVQNPPSCHGSNGDYLSYKMNRPMAKEYFSMLMLAFAAQKTVSFRTEGACIDQSVSETIRYFTVYK</sequence>